<dbReference type="AlphaFoldDB" id="A0A6L5YLD0"/>
<sequence>MIHNITRNSTYNYSITYEKPQSKLKDWGGTKALVEKNDADNDAYRNAVTKATMIAEDVRYSQGTFDLSMLIGGGNTNSYFTGKFSSARDVDYFHVDTTSQVSRIPVIISMEMPEGADYGLTVYDENGNQVGMAIENEDGTKTLTIPCDWSNSRRFVIKVSQDGSAECVQGDYKLTFSQGEMSQEVREALKRMQTGTAKLQEGNSEERAALGAALKAKNDTRNTAETEGLHQAQYNALPEELKYKGDSSVEELLKKELRGEPVTEAERAYIAIYGNQNDIYHVECQKRKQELEQEFSAYLESVGLSGKEFSIHLETGGKVMVNGLDEIQKGQVEDYIEEHWEQFKNVYLASSDECTEMTDQEYRIAGYVEECNRFLSNASGGKVSVDDLSVERKVSGWYINSEKIIGLPSAVESLINGADSMDKYYDYKQMIHSILNYRQEHGEIPQYHMNFNWSGKELQC</sequence>
<dbReference type="Proteomes" id="UP000476055">
    <property type="component" value="Unassembled WGS sequence"/>
</dbReference>
<proteinExistence type="predicted"/>
<comment type="caution">
    <text evidence="1">The sequence shown here is derived from an EMBL/GenBank/DDBJ whole genome shotgun (WGS) entry which is preliminary data.</text>
</comment>
<organism evidence="1 2">
    <name type="scientific">Waltera intestinalis</name>
    <dbReference type="NCBI Taxonomy" id="2606635"/>
    <lineage>
        <taxon>Bacteria</taxon>
        <taxon>Bacillati</taxon>
        <taxon>Bacillota</taxon>
        <taxon>Clostridia</taxon>
        <taxon>Lachnospirales</taxon>
        <taxon>Lachnospiraceae</taxon>
        <taxon>Waltera</taxon>
    </lineage>
</organism>
<dbReference type="EMBL" id="VUMU01000015">
    <property type="protein sequence ID" value="MST58808.1"/>
    <property type="molecule type" value="Genomic_DNA"/>
</dbReference>
<protein>
    <submittedName>
        <fullName evidence="1">Uncharacterized protein</fullName>
    </submittedName>
</protein>
<keyword evidence="2" id="KW-1185">Reference proteome</keyword>
<reference evidence="1 2" key="1">
    <citation type="submission" date="2019-08" db="EMBL/GenBank/DDBJ databases">
        <title>In-depth cultivation of the pig gut microbiome towards novel bacterial diversity and tailored functional studies.</title>
        <authorList>
            <person name="Wylensek D."/>
            <person name="Hitch T.C.A."/>
            <person name="Clavel T."/>
        </authorList>
    </citation>
    <scope>NUCLEOTIDE SEQUENCE [LARGE SCALE GENOMIC DNA]</scope>
    <source>
        <strain evidence="1 2">WCA3-601-WT-6H</strain>
    </source>
</reference>
<evidence type="ECO:0000313" key="1">
    <source>
        <dbReference type="EMBL" id="MST58808.1"/>
    </source>
</evidence>
<evidence type="ECO:0000313" key="2">
    <source>
        <dbReference type="Proteomes" id="UP000476055"/>
    </source>
</evidence>
<dbReference type="RefSeq" id="WP_154497315.1">
    <property type="nucleotide sequence ID" value="NZ_VUMU01000015.1"/>
</dbReference>
<gene>
    <name evidence="1" type="ORF">FYJ59_11275</name>
</gene>
<name>A0A6L5YLD0_9FIRM</name>
<dbReference type="Gene3D" id="2.60.120.380">
    <property type="match status" value="1"/>
</dbReference>
<accession>A0A6L5YLD0</accession>